<gene>
    <name evidence="2" type="ORF">DP939_42490</name>
    <name evidence="1" type="ORF">DP939_44600</name>
</gene>
<dbReference type="EMBL" id="QMEY01000051">
    <property type="protein sequence ID" value="RBQ12131.1"/>
    <property type="molecule type" value="Genomic_DNA"/>
</dbReference>
<reference evidence="2 3" key="1">
    <citation type="submission" date="2018-06" db="EMBL/GenBank/DDBJ databases">
        <title>Sphaerisporangium craniellae sp. nov., isolated from a marine sponge in the South China Sea.</title>
        <authorList>
            <person name="Li L."/>
        </authorList>
    </citation>
    <scope>NUCLEOTIDE SEQUENCE [LARGE SCALE GENOMIC DNA]</scope>
    <source>
        <strain evidence="2 3">LHW63015</strain>
    </source>
</reference>
<keyword evidence="3" id="KW-1185">Reference proteome</keyword>
<proteinExistence type="predicted"/>
<dbReference type="Proteomes" id="UP000253303">
    <property type="component" value="Unassembled WGS sequence"/>
</dbReference>
<dbReference type="EMBL" id="QMEY01000038">
    <property type="protein sequence ID" value="RBQ14140.1"/>
    <property type="molecule type" value="Genomic_DNA"/>
</dbReference>
<sequence length="29" mass="3475">MIPYPAMLDVPHALVRHVARLLHAERRRR</sequence>
<comment type="caution">
    <text evidence="2">The sequence shown here is derived from an EMBL/GenBank/DDBJ whole genome shotgun (WGS) entry which is preliminary data.</text>
</comment>
<organism evidence="2 3">
    <name type="scientific">Spongiactinospora rosea</name>
    <dbReference type="NCBI Taxonomy" id="2248750"/>
    <lineage>
        <taxon>Bacteria</taxon>
        <taxon>Bacillati</taxon>
        <taxon>Actinomycetota</taxon>
        <taxon>Actinomycetes</taxon>
        <taxon>Streptosporangiales</taxon>
        <taxon>Streptosporangiaceae</taxon>
        <taxon>Spongiactinospora</taxon>
    </lineage>
</organism>
<evidence type="ECO:0000313" key="3">
    <source>
        <dbReference type="Proteomes" id="UP000253303"/>
    </source>
</evidence>
<evidence type="ECO:0000313" key="1">
    <source>
        <dbReference type="EMBL" id="RBQ12131.1"/>
    </source>
</evidence>
<evidence type="ECO:0000313" key="2">
    <source>
        <dbReference type="EMBL" id="RBQ14140.1"/>
    </source>
</evidence>
<protein>
    <submittedName>
        <fullName evidence="2">IS5/IS1182 family transposase</fullName>
    </submittedName>
</protein>
<dbReference type="AlphaFoldDB" id="A0A366LKE3"/>
<accession>A0A366LKE3</accession>
<feature type="non-terminal residue" evidence="2">
    <location>
        <position position="29"/>
    </location>
</feature>
<name>A0A366LKE3_9ACTN</name>